<dbReference type="PANTHER" id="PTHR36113">
    <property type="entry name" value="LYASE, PUTATIVE-RELATED-RELATED"/>
    <property type="match status" value="1"/>
</dbReference>
<dbReference type="InterPro" id="IPR029068">
    <property type="entry name" value="Glyas_Bleomycin-R_OHBP_Dase"/>
</dbReference>
<dbReference type="PANTHER" id="PTHR36113:SF6">
    <property type="entry name" value="FOSFOMYCIN RESISTANCE PROTEIN FOSX"/>
    <property type="match status" value="1"/>
</dbReference>
<dbReference type="Gene3D" id="3.10.180.10">
    <property type="entry name" value="2,3-Dihydroxybiphenyl 1,2-Dioxygenase, domain 1"/>
    <property type="match status" value="1"/>
</dbReference>
<protein>
    <submittedName>
        <fullName evidence="3">Fosfomycin resistance glutathione transferase</fullName>
        <ecNumber evidence="3">2.5.1.18</ecNumber>
    </submittedName>
</protein>
<dbReference type="GO" id="GO:0004364">
    <property type="term" value="F:glutathione transferase activity"/>
    <property type="evidence" value="ECO:0007669"/>
    <property type="project" value="UniProtKB-EC"/>
</dbReference>
<dbReference type="InterPro" id="IPR037523">
    <property type="entry name" value="VOC_core"/>
</dbReference>
<keyword evidence="1" id="KW-0479">Metal-binding</keyword>
<dbReference type="Pfam" id="PF00903">
    <property type="entry name" value="Glyoxalase"/>
    <property type="match status" value="1"/>
</dbReference>
<sequence length="134" mass="14927">MLTGLNHITLSVSDLPRALQFYQQLLGFQLEVQWARGAYLSLPGFWLCLSLGEAKPAQDYSHLAFSISEQDFAAFAAKLRAAAVLEWQQNSSEGASLYFLDPDGHQLEIHCGSLQSRLASLRQQPYAGLQWPQS</sequence>
<comment type="caution">
    <text evidence="3">The sequence shown here is derived from an EMBL/GenBank/DDBJ whole genome shotgun (WGS) entry which is preliminary data.</text>
</comment>
<dbReference type="InterPro" id="IPR018146">
    <property type="entry name" value="Glyoxalase_1_CS"/>
</dbReference>
<evidence type="ECO:0000313" key="4">
    <source>
        <dbReference type="Proteomes" id="UP001589813"/>
    </source>
</evidence>
<accession>A0ABV6B834</accession>
<dbReference type="InterPro" id="IPR004360">
    <property type="entry name" value="Glyas_Fos-R_dOase_dom"/>
</dbReference>
<dbReference type="PROSITE" id="PS51819">
    <property type="entry name" value="VOC"/>
    <property type="match status" value="1"/>
</dbReference>
<evidence type="ECO:0000313" key="3">
    <source>
        <dbReference type="EMBL" id="MFC0047028.1"/>
    </source>
</evidence>
<reference evidence="3 4" key="1">
    <citation type="submission" date="2024-09" db="EMBL/GenBank/DDBJ databases">
        <authorList>
            <person name="Sun Q."/>
            <person name="Mori K."/>
        </authorList>
    </citation>
    <scope>NUCLEOTIDE SEQUENCE [LARGE SCALE GENOMIC DNA]</scope>
    <source>
        <strain evidence="3 4">KCTC 23315</strain>
    </source>
</reference>
<dbReference type="InterPro" id="IPR051332">
    <property type="entry name" value="Fosfomycin_Res_Enzymes"/>
</dbReference>
<dbReference type="EMBL" id="JBHLXP010000001">
    <property type="protein sequence ID" value="MFC0047028.1"/>
    <property type="molecule type" value="Genomic_DNA"/>
</dbReference>
<dbReference type="EC" id="2.5.1.18" evidence="3"/>
<gene>
    <name evidence="3" type="primary">fos</name>
    <name evidence="3" type="ORF">ACFFJP_01835</name>
</gene>
<dbReference type="Proteomes" id="UP001589813">
    <property type="component" value="Unassembled WGS sequence"/>
</dbReference>
<feature type="domain" description="VOC" evidence="2">
    <location>
        <begin position="4"/>
        <end position="112"/>
    </location>
</feature>
<dbReference type="PROSITE" id="PS00934">
    <property type="entry name" value="GLYOXALASE_I_1"/>
    <property type="match status" value="1"/>
</dbReference>
<organism evidence="3 4">
    <name type="scientific">Rheinheimera tilapiae</name>
    <dbReference type="NCBI Taxonomy" id="875043"/>
    <lineage>
        <taxon>Bacteria</taxon>
        <taxon>Pseudomonadati</taxon>
        <taxon>Pseudomonadota</taxon>
        <taxon>Gammaproteobacteria</taxon>
        <taxon>Chromatiales</taxon>
        <taxon>Chromatiaceae</taxon>
        <taxon>Rheinheimera</taxon>
    </lineage>
</organism>
<dbReference type="NCBIfam" id="NF000496">
    <property type="entry name" value="Fos_GSH"/>
    <property type="match status" value="1"/>
</dbReference>
<name>A0ABV6B834_9GAMM</name>
<evidence type="ECO:0000259" key="2">
    <source>
        <dbReference type="PROSITE" id="PS51819"/>
    </source>
</evidence>
<keyword evidence="4" id="KW-1185">Reference proteome</keyword>
<evidence type="ECO:0000256" key="1">
    <source>
        <dbReference type="ARBA" id="ARBA00022723"/>
    </source>
</evidence>
<proteinExistence type="predicted"/>
<dbReference type="SUPFAM" id="SSF54593">
    <property type="entry name" value="Glyoxalase/Bleomycin resistance protein/Dihydroxybiphenyl dioxygenase"/>
    <property type="match status" value="1"/>
</dbReference>
<keyword evidence="3" id="KW-0808">Transferase</keyword>
<dbReference type="RefSeq" id="WP_377239871.1">
    <property type="nucleotide sequence ID" value="NZ_JBHLXP010000001.1"/>
</dbReference>